<dbReference type="EMBL" id="AYRZ02000010">
    <property type="protein sequence ID" value="PHT70178.1"/>
    <property type="molecule type" value="Genomic_DNA"/>
</dbReference>
<keyword evidence="4" id="KW-0745">Spermidine biosynthesis</keyword>
<dbReference type="PROSITE" id="PS00879">
    <property type="entry name" value="ODR_DC_2_2"/>
    <property type="match status" value="1"/>
</dbReference>
<reference evidence="6 7" key="1">
    <citation type="journal article" date="2014" name="Nat. Genet.">
        <title>Genome sequence of the hot pepper provides insights into the evolution of pungency in Capsicum species.</title>
        <authorList>
            <person name="Kim S."/>
            <person name="Park M."/>
            <person name="Yeom S.I."/>
            <person name="Kim Y.M."/>
            <person name="Lee J.M."/>
            <person name="Lee H.A."/>
            <person name="Seo E."/>
            <person name="Choi J."/>
            <person name="Cheong K."/>
            <person name="Kim K.T."/>
            <person name="Jung K."/>
            <person name="Lee G.W."/>
            <person name="Oh S.K."/>
            <person name="Bae C."/>
            <person name="Kim S.B."/>
            <person name="Lee H.Y."/>
            <person name="Kim S.Y."/>
            <person name="Kim M.S."/>
            <person name="Kang B.C."/>
            <person name="Jo Y.D."/>
            <person name="Yang H.B."/>
            <person name="Jeong H.J."/>
            <person name="Kang W.H."/>
            <person name="Kwon J.K."/>
            <person name="Shin C."/>
            <person name="Lim J.Y."/>
            <person name="Park J.H."/>
            <person name="Huh J.H."/>
            <person name="Kim J.S."/>
            <person name="Kim B.D."/>
            <person name="Cohen O."/>
            <person name="Paran I."/>
            <person name="Suh M.C."/>
            <person name="Lee S.B."/>
            <person name="Kim Y.K."/>
            <person name="Shin Y."/>
            <person name="Noh S.J."/>
            <person name="Park J."/>
            <person name="Seo Y.S."/>
            <person name="Kwon S.Y."/>
            <person name="Kim H.A."/>
            <person name="Park J.M."/>
            <person name="Kim H.J."/>
            <person name="Choi S.B."/>
            <person name="Bosland P.W."/>
            <person name="Reeves G."/>
            <person name="Jo S.H."/>
            <person name="Lee B.W."/>
            <person name="Cho H.T."/>
            <person name="Choi H.S."/>
            <person name="Lee M.S."/>
            <person name="Yu Y."/>
            <person name="Do Choi Y."/>
            <person name="Park B.S."/>
            <person name="van Deynze A."/>
            <person name="Ashrafi H."/>
            <person name="Hill T."/>
            <person name="Kim W.T."/>
            <person name="Pai H.S."/>
            <person name="Ahn H.K."/>
            <person name="Yeam I."/>
            <person name="Giovannoni J.J."/>
            <person name="Rose J.K."/>
            <person name="Sorensen I."/>
            <person name="Lee S.J."/>
            <person name="Kim R.W."/>
            <person name="Choi I.Y."/>
            <person name="Choi B.S."/>
            <person name="Lim J.S."/>
            <person name="Lee Y.H."/>
            <person name="Choi D."/>
        </authorList>
    </citation>
    <scope>NUCLEOTIDE SEQUENCE [LARGE SCALE GENOMIC DNA]</scope>
    <source>
        <strain evidence="7">cv. CM334</strain>
    </source>
</reference>
<keyword evidence="4" id="KW-0460">Magnesium</keyword>
<comment type="pathway">
    <text evidence="4">Amine and polyamine biosynthesis; agmatine biosynthesis; agmatine from L-arginine: step 1/1.</text>
</comment>
<comment type="caution">
    <text evidence="6">The sequence shown here is derived from an EMBL/GenBank/DDBJ whole genome shotgun (WGS) entry which is preliminary data.</text>
</comment>
<organism evidence="6 7">
    <name type="scientific">Capsicum annuum</name>
    <name type="common">Capsicum pepper</name>
    <dbReference type="NCBI Taxonomy" id="4072"/>
    <lineage>
        <taxon>Eukaryota</taxon>
        <taxon>Viridiplantae</taxon>
        <taxon>Streptophyta</taxon>
        <taxon>Embryophyta</taxon>
        <taxon>Tracheophyta</taxon>
        <taxon>Spermatophyta</taxon>
        <taxon>Magnoliopsida</taxon>
        <taxon>eudicotyledons</taxon>
        <taxon>Gunneridae</taxon>
        <taxon>Pentapetalae</taxon>
        <taxon>asterids</taxon>
        <taxon>lamiids</taxon>
        <taxon>Solanales</taxon>
        <taxon>Solanaceae</taxon>
        <taxon>Solanoideae</taxon>
        <taxon>Capsiceae</taxon>
        <taxon>Capsicum</taxon>
    </lineage>
</organism>
<dbReference type="PANTHER" id="PTHR43295:SF1">
    <property type="entry name" value="ARGININE DECARBOXYLASE 1, CHLOROPLASTIC-RELATED"/>
    <property type="match status" value="1"/>
</dbReference>
<evidence type="ECO:0000313" key="6">
    <source>
        <dbReference type="EMBL" id="PHT70178.1"/>
    </source>
</evidence>
<keyword evidence="7" id="KW-1185">Reference proteome</keyword>
<dbReference type="InterPro" id="IPR002985">
    <property type="entry name" value="Arg_decrbxlase"/>
</dbReference>
<evidence type="ECO:0000256" key="1">
    <source>
        <dbReference type="ARBA" id="ARBA00001933"/>
    </source>
</evidence>
<comment type="similarity">
    <text evidence="4">Belongs to the Orn/Lys/Arg decarboxylase class-II family. SpeA subfamily.</text>
</comment>
<dbReference type="InterPro" id="IPR022644">
    <property type="entry name" value="De-COase2_N"/>
</dbReference>
<evidence type="ECO:0000256" key="3">
    <source>
        <dbReference type="ARBA" id="ARBA00023239"/>
    </source>
</evidence>
<gene>
    <name evidence="6" type="ORF">T459_25282</name>
</gene>
<protein>
    <recommendedName>
        <fullName evidence="4">Arginine decarboxylase</fullName>
        <ecNumber evidence="4">4.1.1.19</ecNumber>
    </recommendedName>
</protein>
<keyword evidence="4" id="KW-0210">Decarboxylase</keyword>
<dbReference type="STRING" id="4072.A0A2G2YKB2"/>
<comment type="cofactor">
    <cofactor evidence="1 4">
        <name>pyridoxal 5'-phosphate</name>
        <dbReference type="ChEBI" id="CHEBI:597326"/>
    </cofactor>
</comment>
<proteinExistence type="inferred from homology"/>
<evidence type="ECO:0000256" key="4">
    <source>
        <dbReference type="RuleBase" id="RU003740"/>
    </source>
</evidence>
<dbReference type="Gene3D" id="3.20.20.10">
    <property type="entry name" value="Alanine racemase"/>
    <property type="match status" value="1"/>
</dbReference>
<comment type="catalytic activity">
    <reaction evidence="4">
        <text>L-arginine + H(+) = agmatine + CO2</text>
        <dbReference type="Rhea" id="RHEA:17641"/>
        <dbReference type="ChEBI" id="CHEBI:15378"/>
        <dbReference type="ChEBI" id="CHEBI:16526"/>
        <dbReference type="ChEBI" id="CHEBI:32682"/>
        <dbReference type="ChEBI" id="CHEBI:58145"/>
        <dbReference type="EC" id="4.1.1.19"/>
    </reaction>
</comment>
<comment type="cofactor">
    <cofactor evidence="4">
        <name>Mg(2+)</name>
        <dbReference type="ChEBI" id="CHEBI:18420"/>
    </cofactor>
</comment>
<dbReference type="InterPro" id="IPR022657">
    <property type="entry name" value="De-COase2_CS"/>
</dbReference>
<dbReference type="PANTHER" id="PTHR43295">
    <property type="entry name" value="ARGININE DECARBOXYLASE"/>
    <property type="match status" value="1"/>
</dbReference>
<dbReference type="GO" id="GO:0008295">
    <property type="term" value="P:spermidine biosynthetic process"/>
    <property type="evidence" value="ECO:0007669"/>
    <property type="project" value="UniProtKB-KW"/>
</dbReference>
<evidence type="ECO:0000256" key="2">
    <source>
        <dbReference type="ARBA" id="ARBA00022898"/>
    </source>
</evidence>
<dbReference type="Pfam" id="PF02784">
    <property type="entry name" value="Orn_Arg_deC_N"/>
    <property type="match status" value="1"/>
</dbReference>
<name>A0A2G2YKB2_CAPAN</name>
<feature type="domain" description="Orn/DAP/Arg decarboxylase 2 N-terminal" evidence="5">
    <location>
        <begin position="140"/>
        <end position="296"/>
    </location>
</feature>
<keyword evidence="3 4" id="KW-0456">Lyase</keyword>
<evidence type="ECO:0000259" key="5">
    <source>
        <dbReference type="Pfam" id="PF02784"/>
    </source>
</evidence>
<reference evidence="6 7" key="2">
    <citation type="journal article" date="2017" name="Genome Biol.">
        <title>New reference genome sequences of hot pepper reveal the massive evolution of plant disease-resistance genes by retroduplication.</title>
        <authorList>
            <person name="Kim S."/>
            <person name="Park J."/>
            <person name="Yeom S.I."/>
            <person name="Kim Y.M."/>
            <person name="Seo E."/>
            <person name="Kim K.T."/>
            <person name="Kim M.S."/>
            <person name="Lee J.M."/>
            <person name="Cheong K."/>
            <person name="Shin H.S."/>
            <person name="Kim S.B."/>
            <person name="Han K."/>
            <person name="Lee J."/>
            <person name="Park M."/>
            <person name="Lee H.A."/>
            <person name="Lee H.Y."/>
            <person name="Lee Y."/>
            <person name="Oh S."/>
            <person name="Lee J.H."/>
            <person name="Choi E."/>
            <person name="Choi E."/>
            <person name="Lee S.E."/>
            <person name="Jeon J."/>
            <person name="Kim H."/>
            <person name="Choi G."/>
            <person name="Song H."/>
            <person name="Lee J."/>
            <person name="Lee S.C."/>
            <person name="Kwon J.K."/>
            <person name="Lee H.Y."/>
            <person name="Koo N."/>
            <person name="Hong Y."/>
            <person name="Kim R.W."/>
            <person name="Kang W.H."/>
            <person name="Huh J.H."/>
            <person name="Kang B.C."/>
            <person name="Yang T.J."/>
            <person name="Lee Y.H."/>
            <person name="Bennetzen J.L."/>
            <person name="Choi D."/>
        </authorList>
    </citation>
    <scope>NUCLEOTIDE SEQUENCE [LARGE SCALE GENOMIC DNA]</scope>
    <source>
        <strain evidence="7">cv. CM334</strain>
    </source>
</reference>
<dbReference type="EC" id="4.1.1.19" evidence="4"/>
<dbReference type="InterPro" id="IPR029066">
    <property type="entry name" value="PLP-binding_barrel"/>
</dbReference>
<dbReference type="Gramene" id="PHT70178">
    <property type="protein sequence ID" value="PHT70178"/>
    <property type="gene ID" value="T459_25282"/>
</dbReference>
<evidence type="ECO:0000313" key="7">
    <source>
        <dbReference type="Proteomes" id="UP000222542"/>
    </source>
</evidence>
<keyword evidence="2 4" id="KW-0663">Pyridoxal phosphate</keyword>
<dbReference type="GO" id="GO:0006527">
    <property type="term" value="P:L-arginine catabolic process"/>
    <property type="evidence" value="ECO:0007669"/>
    <property type="project" value="InterPro"/>
</dbReference>
<accession>A0A2G2YKB2</accession>
<sequence length="303" mass="33238">MILYYNLSSNQVFEWGLDTNSGIAASESGRGACVDLQQLPNSSSNFLRYLAIIKFCRCLLVSKAHPICMGSMDEVVKKASDQINSGGLGLQLPLVVRFPDVLKNQLELLQLVFDYVVQSQGYEAHYQEEKLDLVIDISRKIAVQPVIVLQAKLRTKHFSHFGSTSGEKGNFGLTIRQLLRVVKNLKESGMLDCLRLLDFYIGSMNLSTNLLAEGVGEDAQVYCELVCLGAGIKFIDAGGGLGIDYDGTKSCDSDVLVGYGLQEYASTVVQAIQFVCDSKKVKHLVICSKSGRVIVSHHSVLIF</sequence>
<dbReference type="Proteomes" id="UP000222542">
    <property type="component" value="Unassembled WGS sequence"/>
</dbReference>
<dbReference type="SUPFAM" id="SSF51419">
    <property type="entry name" value="PLP-binding barrel"/>
    <property type="match status" value="1"/>
</dbReference>
<dbReference type="GO" id="GO:0008792">
    <property type="term" value="F:arginine decarboxylase activity"/>
    <property type="evidence" value="ECO:0007669"/>
    <property type="project" value="UniProtKB-EC"/>
</dbReference>
<dbReference type="UniPathway" id="UPA00186">
    <property type="reaction ID" value="UER00284"/>
</dbReference>
<dbReference type="AlphaFoldDB" id="A0A2G2YKB2"/>